<dbReference type="OrthoDB" id="192847at2"/>
<dbReference type="Gene3D" id="3.10.50.30">
    <property type="entry name" value="Transcription elongation factor, GreA/GreB, C-terminal domain"/>
    <property type="match status" value="1"/>
</dbReference>
<protein>
    <submittedName>
        <fullName evidence="2">Regulator of nucleoside diphosphate kinase</fullName>
    </submittedName>
</protein>
<keyword evidence="3" id="KW-1185">Reference proteome</keyword>
<dbReference type="SUPFAM" id="SSF54534">
    <property type="entry name" value="FKBP-like"/>
    <property type="match status" value="1"/>
</dbReference>
<dbReference type="InterPro" id="IPR036953">
    <property type="entry name" value="GreA/GreB_C_sf"/>
</dbReference>
<dbReference type="Pfam" id="PF01272">
    <property type="entry name" value="GreA_GreB"/>
    <property type="match status" value="1"/>
</dbReference>
<dbReference type="STRING" id="493475.GARC_4097"/>
<comment type="caution">
    <text evidence="2">The sequence shown here is derived from an EMBL/GenBank/DDBJ whole genome shotgun (WGS) entry which is preliminary data.</text>
</comment>
<dbReference type="NCBIfam" id="NF004396">
    <property type="entry name" value="PRK05753.1"/>
    <property type="match status" value="1"/>
</dbReference>
<evidence type="ECO:0000259" key="1">
    <source>
        <dbReference type="Pfam" id="PF01272"/>
    </source>
</evidence>
<gene>
    <name evidence="2" type="primary">rnk</name>
    <name evidence="2" type="ORF">GARC_4097</name>
</gene>
<dbReference type="GO" id="GO:0006354">
    <property type="term" value="P:DNA-templated transcription elongation"/>
    <property type="evidence" value="ECO:0007669"/>
    <property type="project" value="TreeGrafter"/>
</dbReference>
<dbReference type="RefSeq" id="WP_007623588.1">
    <property type="nucleotide sequence ID" value="NZ_BAEO01000060.1"/>
</dbReference>
<name>K6XK51_9ALTE</name>
<dbReference type="GO" id="GO:0016301">
    <property type="term" value="F:kinase activity"/>
    <property type="evidence" value="ECO:0007669"/>
    <property type="project" value="UniProtKB-KW"/>
</dbReference>
<dbReference type="PANTHER" id="PTHR30437:SF5">
    <property type="entry name" value="REGULATOR OF NUCLEOSIDE DIPHOSPHATE KINASE"/>
    <property type="match status" value="1"/>
</dbReference>
<keyword evidence="2" id="KW-0418">Kinase</keyword>
<dbReference type="GO" id="GO:0032784">
    <property type="term" value="P:regulation of DNA-templated transcription elongation"/>
    <property type="evidence" value="ECO:0007669"/>
    <property type="project" value="InterPro"/>
</dbReference>
<dbReference type="AlphaFoldDB" id="K6XK51"/>
<dbReference type="Gene3D" id="1.10.286.20">
    <property type="match status" value="1"/>
</dbReference>
<sequence length="128" mass="14186">MEKQPDIIISTADLAELEYQLERSKLPPEFIRAIENELDRATVVATKDLPEDVVAIGSQVTFNILDTQRTFTKTLCLPADTIKSEDSISVFAPIGAALIGLRTGQCIKWQTQRGQQSVEIVKVNGKTR</sequence>
<dbReference type="eggNOG" id="COG0782">
    <property type="taxonomic scope" value="Bacteria"/>
</dbReference>
<evidence type="ECO:0000313" key="2">
    <source>
        <dbReference type="EMBL" id="GAC21039.1"/>
    </source>
</evidence>
<dbReference type="Proteomes" id="UP000006327">
    <property type="component" value="Unassembled WGS sequence"/>
</dbReference>
<dbReference type="InterPro" id="IPR001437">
    <property type="entry name" value="Tscrpt_elong_fac_GreA/B_C"/>
</dbReference>
<dbReference type="PANTHER" id="PTHR30437">
    <property type="entry name" value="TRANSCRIPTION ELONGATION FACTOR GREA"/>
    <property type="match status" value="1"/>
</dbReference>
<dbReference type="EMBL" id="BAEO01000060">
    <property type="protein sequence ID" value="GAC21039.1"/>
    <property type="molecule type" value="Genomic_DNA"/>
</dbReference>
<proteinExistence type="predicted"/>
<evidence type="ECO:0000313" key="3">
    <source>
        <dbReference type="Proteomes" id="UP000006327"/>
    </source>
</evidence>
<dbReference type="InterPro" id="IPR023459">
    <property type="entry name" value="Tscrpt_elong_fac_GreA/B_fam"/>
</dbReference>
<dbReference type="GO" id="GO:0070063">
    <property type="term" value="F:RNA polymerase binding"/>
    <property type="evidence" value="ECO:0007669"/>
    <property type="project" value="InterPro"/>
</dbReference>
<feature type="domain" description="Transcription elongation factor GreA/GreB C-terminal" evidence="1">
    <location>
        <begin position="50"/>
        <end position="124"/>
    </location>
</feature>
<keyword evidence="2" id="KW-0808">Transferase</keyword>
<dbReference type="GO" id="GO:0003677">
    <property type="term" value="F:DNA binding"/>
    <property type="evidence" value="ECO:0007669"/>
    <property type="project" value="InterPro"/>
</dbReference>
<organism evidence="2 3">
    <name type="scientific">Paraglaciecola arctica BSs20135</name>
    <dbReference type="NCBI Taxonomy" id="493475"/>
    <lineage>
        <taxon>Bacteria</taxon>
        <taxon>Pseudomonadati</taxon>
        <taxon>Pseudomonadota</taxon>
        <taxon>Gammaproteobacteria</taxon>
        <taxon>Alteromonadales</taxon>
        <taxon>Alteromonadaceae</taxon>
        <taxon>Paraglaciecola</taxon>
    </lineage>
</organism>
<reference evidence="2 3" key="1">
    <citation type="journal article" date="2017" name="Antonie Van Leeuwenhoek">
        <title>Rhizobium rhizosphaerae sp. nov., a novel species isolated from rice rhizosphere.</title>
        <authorList>
            <person name="Zhao J.J."/>
            <person name="Zhang J."/>
            <person name="Zhang R.J."/>
            <person name="Zhang C.W."/>
            <person name="Yin H.Q."/>
            <person name="Zhang X.X."/>
        </authorList>
    </citation>
    <scope>NUCLEOTIDE SEQUENCE [LARGE SCALE GENOMIC DNA]</scope>
    <source>
        <strain evidence="2 3">BSs20135</strain>
    </source>
</reference>
<accession>K6XK51</accession>